<evidence type="ECO:0000256" key="9">
    <source>
        <dbReference type="ARBA" id="ARBA00022741"/>
    </source>
</evidence>
<feature type="domain" description="Protein kinase" evidence="16">
    <location>
        <begin position="38"/>
        <end position="290"/>
    </location>
</feature>
<keyword evidence="12" id="KW-0460">Magnesium</keyword>
<sequence>MLLSKITSLAHLRSGTAGELHPAKLQPGKEKEPLEQLYRVGPLLGSGGFGSVYSGIRLSDGAPVAIKRVARDRISQWGELPSGSRVPLEIVLLNKVGSGFHGVIQLLDWFELPDSFVVVMERPEPSQDLFDFITERGFLPEEMARGLFRQVLEAVRHCNNCGVLHRDIKDENILLDLATGELKLIDFGSGTFLKDTLYTQFDGTRVYSPPEWIRFHRYHGHSATIWSLGVLLYNMVCGDVPFEQDEDIIRGQLFFRRRISLECQHLIKWCLSMRPSDRPSLEDIFNHSWLQDIHLEPAEIHLHSLIQEPDKPSRKLLLHEHKHPHHTSCYPTEPLSPGLATVPPAPPKLYRGLSAGCARPTLPGLVDLATGKVNFVFKKGLDSVLWSNCRGTRVYSPPERIRFHCYHGHSATIWSLGVLLYNMVCGDVPFEQDEDIIRGQLFFRRRISLGDFSIQNEQVGCRRQDSDWLRALAAVLGQNRAAATTQGEKIPQRIFLNVKADENEHRRKNPTNTTAFMILSS</sequence>
<comment type="catalytic activity">
    <reaction evidence="13">
        <text>L-threonyl-[protein] + ATP = O-phospho-L-threonyl-[protein] + ADP + H(+)</text>
        <dbReference type="Rhea" id="RHEA:46608"/>
        <dbReference type="Rhea" id="RHEA-COMP:11060"/>
        <dbReference type="Rhea" id="RHEA-COMP:11605"/>
        <dbReference type="ChEBI" id="CHEBI:15378"/>
        <dbReference type="ChEBI" id="CHEBI:30013"/>
        <dbReference type="ChEBI" id="CHEBI:30616"/>
        <dbReference type="ChEBI" id="CHEBI:61977"/>
        <dbReference type="ChEBI" id="CHEBI:456216"/>
        <dbReference type="EC" id="2.7.11.1"/>
    </reaction>
</comment>
<organism evidence="17 18">
    <name type="scientific">Hirundo rustica rustica</name>
    <dbReference type="NCBI Taxonomy" id="333673"/>
    <lineage>
        <taxon>Eukaryota</taxon>
        <taxon>Metazoa</taxon>
        <taxon>Chordata</taxon>
        <taxon>Craniata</taxon>
        <taxon>Vertebrata</taxon>
        <taxon>Euteleostomi</taxon>
        <taxon>Archelosauria</taxon>
        <taxon>Archosauria</taxon>
        <taxon>Dinosauria</taxon>
        <taxon>Saurischia</taxon>
        <taxon>Theropoda</taxon>
        <taxon>Coelurosauria</taxon>
        <taxon>Aves</taxon>
        <taxon>Neognathae</taxon>
        <taxon>Neoaves</taxon>
        <taxon>Telluraves</taxon>
        <taxon>Australaves</taxon>
        <taxon>Passeriformes</taxon>
        <taxon>Sylvioidea</taxon>
        <taxon>Hirundinidae</taxon>
        <taxon>Hirundo</taxon>
    </lineage>
</organism>
<evidence type="ECO:0000256" key="7">
    <source>
        <dbReference type="ARBA" id="ARBA00022553"/>
    </source>
</evidence>
<evidence type="ECO:0000256" key="3">
    <source>
        <dbReference type="ARBA" id="ARBA00005505"/>
    </source>
</evidence>
<dbReference type="Proteomes" id="UP000269221">
    <property type="component" value="Unassembled WGS sequence"/>
</dbReference>
<evidence type="ECO:0000313" key="18">
    <source>
        <dbReference type="Proteomes" id="UP000269221"/>
    </source>
</evidence>
<name>A0A3M0JGD0_HIRRU</name>
<comment type="cofactor">
    <cofactor evidence="1">
        <name>Mg(2+)</name>
        <dbReference type="ChEBI" id="CHEBI:18420"/>
    </cofactor>
</comment>
<gene>
    <name evidence="17" type="ORF">DUI87_24147</name>
</gene>
<evidence type="ECO:0000313" key="17">
    <source>
        <dbReference type="EMBL" id="RMB99410.1"/>
    </source>
</evidence>
<accession>A0A3M0JGD0</accession>
<keyword evidence="7" id="KW-0597">Phosphoprotein</keyword>
<dbReference type="GO" id="GO:0043066">
    <property type="term" value="P:negative regulation of apoptotic process"/>
    <property type="evidence" value="ECO:0007669"/>
    <property type="project" value="TreeGrafter"/>
</dbReference>
<dbReference type="AlphaFoldDB" id="A0A3M0JGD0"/>
<evidence type="ECO:0000256" key="10">
    <source>
        <dbReference type="ARBA" id="ARBA00022777"/>
    </source>
</evidence>
<keyword evidence="18" id="KW-1185">Reference proteome</keyword>
<evidence type="ECO:0000256" key="4">
    <source>
        <dbReference type="ARBA" id="ARBA00012513"/>
    </source>
</evidence>
<dbReference type="PROSITE" id="PS00108">
    <property type="entry name" value="PROTEIN_KINASE_ST"/>
    <property type="match status" value="1"/>
</dbReference>
<comment type="similarity">
    <text evidence="3">Belongs to the protein kinase superfamily. CAMK Ser/Thr protein kinase family. PIM subfamily.</text>
</comment>
<dbReference type="FunFam" id="3.30.200.20:FF:000232">
    <property type="entry name" value="Serine/threonine-protein kinase pim-1"/>
    <property type="match status" value="1"/>
</dbReference>
<keyword evidence="11 15" id="KW-0067">ATP-binding</keyword>
<evidence type="ECO:0000256" key="15">
    <source>
        <dbReference type="PROSITE-ProRule" id="PRU10141"/>
    </source>
</evidence>
<dbReference type="PROSITE" id="PS00107">
    <property type="entry name" value="PROTEIN_KINASE_ATP"/>
    <property type="match status" value="1"/>
</dbReference>
<dbReference type="GO" id="GO:0005737">
    <property type="term" value="C:cytoplasm"/>
    <property type="evidence" value="ECO:0007669"/>
    <property type="project" value="UniProtKB-SubCell"/>
</dbReference>
<dbReference type="PANTHER" id="PTHR22984:SF29">
    <property type="entry name" value="SERINE_THREONINE-PROTEIN KINASE PIM-1"/>
    <property type="match status" value="1"/>
</dbReference>
<dbReference type="InterPro" id="IPR008271">
    <property type="entry name" value="Ser/Thr_kinase_AS"/>
</dbReference>
<evidence type="ECO:0000256" key="6">
    <source>
        <dbReference type="ARBA" id="ARBA00022527"/>
    </source>
</evidence>
<dbReference type="PANTHER" id="PTHR22984">
    <property type="entry name" value="SERINE/THREONINE-PROTEIN KINASE PIM"/>
    <property type="match status" value="1"/>
</dbReference>
<dbReference type="STRING" id="333673.A0A3M0JGD0"/>
<feature type="binding site" evidence="15">
    <location>
        <position position="67"/>
    </location>
    <ligand>
        <name>ATP</name>
        <dbReference type="ChEBI" id="CHEBI:30616"/>
    </ligand>
</feature>
<dbReference type="InterPro" id="IPR000719">
    <property type="entry name" value="Prot_kinase_dom"/>
</dbReference>
<dbReference type="Pfam" id="PF00069">
    <property type="entry name" value="Pkinase"/>
    <property type="match status" value="2"/>
</dbReference>
<keyword evidence="6" id="KW-0723">Serine/threonine-protein kinase</keyword>
<dbReference type="InterPro" id="IPR051138">
    <property type="entry name" value="PIM_Ser/Thr_kinase"/>
</dbReference>
<evidence type="ECO:0000256" key="12">
    <source>
        <dbReference type="ARBA" id="ARBA00022842"/>
    </source>
</evidence>
<comment type="subcellular location">
    <subcellularLocation>
        <location evidence="2">Cytoplasm</location>
    </subcellularLocation>
</comment>
<comment type="catalytic activity">
    <reaction evidence="14">
        <text>L-seryl-[protein] + ATP = O-phospho-L-seryl-[protein] + ADP + H(+)</text>
        <dbReference type="Rhea" id="RHEA:17989"/>
        <dbReference type="Rhea" id="RHEA-COMP:9863"/>
        <dbReference type="Rhea" id="RHEA-COMP:11604"/>
        <dbReference type="ChEBI" id="CHEBI:15378"/>
        <dbReference type="ChEBI" id="CHEBI:29999"/>
        <dbReference type="ChEBI" id="CHEBI:30616"/>
        <dbReference type="ChEBI" id="CHEBI:83421"/>
        <dbReference type="ChEBI" id="CHEBI:456216"/>
        <dbReference type="EC" id="2.7.11.1"/>
    </reaction>
</comment>
<dbReference type="GO" id="GO:0004674">
    <property type="term" value="F:protein serine/threonine kinase activity"/>
    <property type="evidence" value="ECO:0007669"/>
    <property type="project" value="UniProtKB-KW"/>
</dbReference>
<dbReference type="Gene3D" id="3.30.200.20">
    <property type="entry name" value="Phosphorylase Kinase, domain 1"/>
    <property type="match status" value="1"/>
</dbReference>
<dbReference type="Gene3D" id="1.10.510.10">
    <property type="entry name" value="Transferase(Phosphotransferase) domain 1"/>
    <property type="match status" value="2"/>
</dbReference>
<evidence type="ECO:0000256" key="5">
    <source>
        <dbReference type="ARBA" id="ARBA00022490"/>
    </source>
</evidence>
<keyword evidence="8" id="KW-0808">Transferase</keyword>
<dbReference type="EC" id="2.7.11.1" evidence="4"/>
<dbReference type="InterPro" id="IPR011009">
    <property type="entry name" value="Kinase-like_dom_sf"/>
</dbReference>
<dbReference type="EMBL" id="QRBI01000149">
    <property type="protein sequence ID" value="RMB99410.1"/>
    <property type="molecule type" value="Genomic_DNA"/>
</dbReference>
<reference evidence="17 18" key="1">
    <citation type="submission" date="2018-07" db="EMBL/GenBank/DDBJ databases">
        <title>A high quality draft genome assembly of the barn swallow (H. rustica rustica).</title>
        <authorList>
            <person name="Formenti G."/>
            <person name="Chiara M."/>
            <person name="Poveda L."/>
            <person name="Francoijs K.-J."/>
            <person name="Bonisoli-Alquati A."/>
            <person name="Canova L."/>
            <person name="Gianfranceschi L."/>
            <person name="Horner D.S."/>
            <person name="Saino N."/>
        </authorList>
    </citation>
    <scope>NUCLEOTIDE SEQUENCE [LARGE SCALE GENOMIC DNA]</scope>
    <source>
        <strain evidence="17">Chelidonia</strain>
        <tissue evidence="17">Blood</tissue>
    </source>
</reference>
<comment type="caution">
    <text evidence="17">The sequence shown here is derived from an EMBL/GenBank/DDBJ whole genome shotgun (WGS) entry which is preliminary data.</text>
</comment>
<protein>
    <recommendedName>
        <fullName evidence="4">non-specific serine/threonine protein kinase</fullName>
        <ecNumber evidence="4">2.7.11.1</ecNumber>
    </recommendedName>
</protein>
<keyword evidence="5" id="KW-0963">Cytoplasm</keyword>
<evidence type="ECO:0000256" key="1">
    <source>
        <dbReference type="ARBA" id="ARBA00001946"/>
    </source>
</evidence>
<dbReference type="GO" id="GO:0007346">
    <property type="term" value="P:regulation of mitotic cell cycle"/>
    <property type="evidence" value="ECO:0007669"/>
    <property type="project" value="TreeGrafter"/>
</dbReference>
<dbReference type="FunFam" id="1.10.510.10:FF:000209">
    <property type="entry name" value="Serine/threonine-protein kinase pim-1"/>
    <property type="match status" value="1"/>
</dbReference>
<dbReference type="InterPro" id="IPR017441">
    <property type="entry name" value="Protein_kinase_ATP_BS"/>
</dbReference>
<evidence type="ECO:0000259" key="16">
    <source>
        <dbReference type="PROSITE" id="PS50011"/>
    </source>
</evidence>
<evidence type="ECO:0000256" key="14">
    <source>
        <dbReference type="ARBA" id="ARBA00048679"/>
    </source>
</evidence>
<evidence type="ECO:0000256" key="13">
    <source>
        <dbReference type="ARBA" id="ARBA00047899"/>
    </source>
</evidence>
<dbReference type="OrthoDB" id="10252171at2759"/>
<proteinExistence type="inferred from homology"/>
<dbReference type="SMART" id="SM00220">
    <property type="entry name" value="S_TKc"/>
    <property type="match status" value="1"/>
</dbReference>
<dbReference type="SUPFAM" id="SSF56112">
    <property type="entry name" value="Protein kinase-like (PK-like)"/>
    <property type="match status" value="2"/>
</dbReference>
<keyword evidence="9 15" id="KW-0547">Nucleotide-binding</keyword>
<evidence type="ECO:0000256" key="8">
    <source>
        <dbReference type="ARBA" id="ARBA00022679"/>
    </source>
</evidence>
<dbReference type="GO" id="GO:0005524">
    <property type="term" value="F:ATP binding"/>
    <property type="evidence" value="ECO:0007669"/>
    <property type="project" value="UniProtKB-UniRule"/>
</dbReference>
<evidence type="ECO:0000256" key="11">
    <source>
        <dbReference type="ARBA" id="ARBA00022840"/>
    </source>
</evidence>
<evidence type="ECO:0000256" key="2">
    <source>
        <dbReference type="ARBA" id="ARBA00004496"/>
    </source>
</evidence>
<keyword evidence="10" id="KW-0418">Kinase</keyword>
<dbReference type="PROSITE" id="PS50011">
    <property type="entry name" value="PROTEIN_KINASE_DOM"/>
    <property type="match status" value="1"/>
</dbReference>